<accession>A0A542EHI3</accession>
<proteinExistence type="predicted"/>
<dbReference type="EMBL" id="VFMO01000001">
    <property type="protein sequence ID" value="TQJ14800.1"/>
    <property type="molecule type" value="Genomic_DNA"/>
</dbReference>
<evidence type="ECO:0000259" key="3">
    <source>
        <dbReference type="Pfam" id="PF03703"/>
    </source>
</evidence>
<feature type="domain" description="YdbS-like PH" evidence="3">
    <location>
        <begin position="77"/>
        <end position="150"/>
    </location>
</feature>
<evidence type="ECO:0000313" key="4">
    <source>
        <dbReference type="EMBL" id="TQJ14800.1"/>
    </source>
</evidence>
<dbReference type="Pfam" id="PF03703">
    <property type="entry name" value="bPH_2"/>
    <property type="match status" value="1"/>
</dbReference>
<dbReference type="InterPro" id="IPR005182">
    <property type="entry name" value="YdbS-like_PH"/>
</dbReference>
<feature type="transmembrane region" description="Helical" evidence="2">
    <location>
        <begin position="25"/>
        <end position="46"/>
    </location>
</feature>
<reference evidence="4 5" key="1">
    <citation type="submission" date="2019-06" db="EMBL/GenBank/DDBJ databases">
        <title>Sequencing the genomes of 1000 actinobacteria strains.</title>
        <authorList>
            <person name="Klenk H.-P."/>
        </authorList>
    </citation>
    <scope>NUCLEOTIDE SEQUENCE [LARGE SCALE GENOMIC DNA]</scope>
    <source>
        <strain evidence="4 5">DSM 19828</strain>
    </source>
</reference>
<dbReference type="PANTHER" id="PTHR37938">
    <property type="entry name" value="BLL0215 PROTEIN"/>
    <property type="match status" value="1"/>
</dbReference>
<dbReference type="Proteomes" id="UP000320806">
    <property type="component" value="Unassembled WGS sequence"/>
</dbReference>
<dbReference type="AlphaFoldDB" id="A0A542EHI3"/>
<feature type="transmembrane region" description="Helical" evidence="2">
    <location>
        <begin position="52"/>
        <end position="72"/>
    </location>
</feature>
<organism evidence="4 5">
    <name type="scientific">Yimella lutea</name>
    <dbReference type="NCBI Taxonomy" id="587872"/>
    <lineage>
        <taxon>Bacteria</taxon>
        <taxon>Bacillati</taxon>
        <taxon>Actinomycetota</taxon>
        <taxon>Actinomycetes</taxon>
        <taxon>Micrococcales</taxon>
        <taxon>Dermacoccaceae</taxon>
        <taxon>Yimella</taxon>
    </lineage>
</organism>
<keyword evidence="2" id="KW-0472">Membrane</keyword>
<protein>
    <submittedName>
        <fullName evidence="4">PH (Pleckstrin Homology) domain-containing protein</fullName>
    </submittedName>
</protein>
<dbReference type="PANTHER" id="PTHR37938:SF1">
    <property type="entry name" value="BLL0215 PROTEIN"/>
    <property type="match status" value="1"/>
</dbReference>
<feature type="compositionally biased region" description="Basic and acidic residues" evidence="1">
    <location>
        <begin position="177"/>
        <end position="261"/>
    </location>
</feature>
<keyword evidence="5" id="KW-1185">Reference proteome</keyword>
<name>A0A542EHI3_9MICO</name>
<feature type="region of interest" description="Disordered" evidence="1">
    <location>
        <begin position="163"/>
        <end position="279"/>
    </location>
</feature>
<evidence type="ECO:0000256" key="2">
    <source>
        <dbReference type="SAM" id="Phobius"/>
    </source>
</evidence>
<evidence type="ECO:0000313" key="5">
    <source>
        <dbReference type="Proteomes" id="UP000320806"/>
    </source>
</evidence>
<comment type="caution">
    <text evidence="4">The sequence shown here is derived from an EMBL/GenBank/DDBJ whole genome shotgun (WGS) entry which is preliminary data.</text>
</comment>
<keyword evidence="2" id="KW-1133">Transmembrane helix</keyword>
<sequence length="279" mass="31775">MAFSNKHLTQGEHVELEFRTHAKRIIGPLLVILSMIVLGVLAYLFLPDDGRPWTLVAVLVLCAIVAIVWGLIPIWKWRNTVFVLTNRRLITRTGIMAKSGRDIPLYRINDVQYEKGVSDRMLGCGTLLISDASDQPQLRLDDIPHVESVQVKINELLFAHFGDGQDRPDSVPAAGRGNDRRQDRLDDPRDRGRSAAPYDREYGERAGSDRDYDRGYDDRGRDQRGYDERGYDQQGHERDSSRGSGDRPYDNQPRVDPRDGAGPDQTRPLPRQDDPPQRY</sequence>
<dbReference type="RefSeq" id="WP_211345182.1">
    <property type="nucleotide sequence ID" value="NZ_BAABCI010000027.1"/>
</dbReference>
<evidence type="ECO:0000256" key="1">
    <source>
        <dbReference type="SAM" id="MobiDB-lite"/>
    </source>
</evidence>
<gene>
    <name evidence="4" type="ORF">FB459_2308</name>
</gene>
<keyword evidence="2" id="KW-0812">Transmembrane</keyword>
<feature type="compositionally biased region" description="Basic and acidic residues" evidence="1">
    <location>
        <begin position="270"/>
        <end position="279"/>
    </location>
</feature>